<reference evidence="8 9" key="1">
    <citation type="submission" date="2021-12" db="EMBL/GenBank/DDBJ databases">
        <title>High titer production of polyol ester of fatty acids by Rhodotorula paludigena BS15 towards product separation-free biomass refinery.</title>
        <authorList>
            <person name="Mano J."/>
            <person name="Ono H."/>
            <person name="Tanaka T."/>
            <person name="Naito K."/>
            <person name="Sushida H."/>
            <person name="Ike M."/>
            <person name="Tokuyasu K."/>
            <person name="Kitaoka M."/>
        </authorList>
    </citation>
    <scope>NUCLEOTIDE SEQUENCE [LARGE SCALE GENOMIC DNA]</scope>
    <source>
        <strain evidence="8 9">BS15</strain>
    </source>
</reference>
<comment type="similarity">
    <text evidence="2 7">Belongs to the nonaspanin (TM9SF) (TC 9.A.2) family.</text>
</comment>
<evidence type="ECO:0000256" key="5">
    <source>
        <dbReference type="ARBA" id="ARBA00022989"/>
    </source>
</evidence>
<accession>A0AAV5GPY1</accession>
<keyword evidence="4 7" id="KW-0732">Signal</keyword>
<feature type="transmembrane region" description="Helical" evidence="7">
    <location>
        <begin position="580"/>
        <end position="599"/>
    </location>
</feature>
<evidence type="ECO:0000256" key="6">
    <source>
        <dbReference type="ARBA" id="ARBA00023136"/>
    </source>
</evidence>
<comment type="subcellular location">
    <subcellularLocation>
        <location evidence="1">Membrane</location>
        <topology evidence="1">Multi-pass membrane protein</topology>
    </subcellularLocation>
</comment>
<evidence type="ECO:0000256" key="7">
    <source>
        <dbReference type="RuleBase" id="RU363079"/>
    </source>
</evidence>
<organism evidence="8 9">
    <name type="scientific">Rhodotorula paludigena</name>
    <dbReference type="NCBI Taxonomy" id="86838"/>
    <lineage>
        <taxon>Eukaryota</taxon>
        <taxon>Fungi</taxon>
        <taxon>Dikarya</taxon>
        <taxon>Basidiomycota</taxon>
        <taxon>Pucciniomycotina</taxon>
        <taxon>Microbotryomycetes</taxon>
        <taxon>Sporidiobolales</taxon>
        <taxon>Sporidiobolaceae</taxon>
        <taxon>Rhodotorula</taxon>
    </lineage>
</organism>
<evidence type="ECO:0000313" key="9">
    <source>
        <dbReference type="Proteomes" id="UP001342314"/>
    </source>
</evidence>
<feature type="transmembrane region" description="Helical" evidence="7">
    <location>
        <begin position="457"/>
        <end position="480"/>
    </location>
</feature>
<feature type="transmembrane region" description="Helical" evidence="7">
    <location>
        <begin position="276"/>
        <end position="298"/>
    </location>
</feature>
<evidence type="ECO:0000313" key="8">
    <source>
        <dbReference type="EMBL" id="GJN91309.1"/>
    </source>
</evidence>
<feature type="transmembrane region" description="Helical" evidence="7">
    <location>
        <begin position="511"/>
        <end position="534"/>
    </location>
</feature>
<evidence type="ECO:0000256" key="3">
    <source>
        <dbReference type="ARBA" id="ARBA00022692"/>
    </source>
</evidence>
<gene>
    <name evidence="8" type="ORF">Rhopal_004328-T1</name>
</gene>
<evidence type="ECO:0000256" key="4">
    <source>
        <dbReference type="ARBA" id="ARBA00022729"/>
    </source>
</evidence>
<feature type="chain" id="PRO_5043107333" description="Transmembrane 9 superfamily member" evidence="7">
    <location>
        <begin position="19"/>
        <end position="650"/>
    </location>
</feature>
<feature type="signal peptide" evidence="7">
    <location>
        <begin position="1"/>
        <end position="18"/>
    </location>
</feature>
<feature type="transmembrane region" description="Helical" evidence="7">
    <location>
        <begin position="422"/>
        <end position="445"/>
    </location>
</feature>
<feature type="transmembrane region" description="Helical" evidence="7">
    <location>
        <begin position="611"/>
        <end position="640"/>
    </location>
</feature>
<dbReference type="InterPro" id="IPR004240">
    <property type="entry name" value="EMP70"/>
</dbReference>
<protein>
    <recommendedName>
        <fullName evidence="7">Transmembrane 9 superfamily member</fullName>
    </recommendedName>
</protein>
<dbReference type="GO" id="GO:0016020">
    <property type="term" value="C:membrane"/>
    <property type="evidence" value="ECO:0007669"/>
    <property type="project" value="UniProtKB-SubCell"/>
</dbReference>
<feature type="transmembrane region" description="Helical" evidence="7">
    <location>
        <begin position="351"/>
        <end position="378"/>
    </location>
</feature>
<name>A0AAV5GPY1_9BASI</name>
<proteinExistence type="inferred from homology"/>
<feature type="transmembrane region" description="Helical" evidence="7">
    <location>
        <begin position="384"/>
        <end position="410"/>
    </location>
</feature>
<dbReference type="PANTHER" id="PTHR10766:SF111">
    <property type="entry name" value="TRANSMEMBRANE 9 SUPERFAMILY MEMBER 2"/>
    <property type="match status" value="1"/>
</dbReference>
<keyword evidence="3 7" id="KW-0812">Transmembrane</keyword>
<dbReference type="GO" id="GO:0072657">
    <property type="term" value="P:protein localization to membrane"/>
    <property type="evidence" value="ECO:0007669"/>
    <property type="project" value="TreeGrafter"/>
</dbReference>
<feature type="transmembrane region" description="Helical" evidence="7">
    <location>
        <begin position="540"/>
        <end position="568"/>
    </location>
</feature>
<evidence type="ECO:0000256" key="2">
    <source>
        <dbReference type="ARBA" id="ARBA00005227"/>
    </source>
</evidence>
<keyword evidence="6 7" id="KW-0472">Membrane</keyword>
<dbReference type="PANTHER" id="PTHR10766">
    <property type="entry name" value="TRANSMEMBRANE 9 SUPERFAMILY PROTEIN"/>
    <property type="match status" value="1"/>
</dbReference>
<dbReference type="Pfam" id="PF02990">
    <property type="entry name" value="EMP70"/>
    <property type="match status" value="1"/>
</dbReference>
<dbReference type="GO" id="GO:0007034">
    <property type="term" value="P:vacuolar transport"/>
    <property type="evidence" value="ECO:0007669"/>
    <property type="project" value="TreeGrafter"/>
</dbReference>
<comment type="caution">
    <text evidence="8">The sequence shown here is derived from an EMBL/GenBank/DDBJ whole genome shotgun (WGS) entry which is preliminary data.</text>
</comment>
<dbReference type="GO" id="GO:0005737">
    <property type="term" value="C:cytoplasm"/>
    <property type="evidence" value="ECO:0007669"/>
    <property type="project" value="UniProtKB-ARBA"/>
</dbReference>
<evidence type="ECO:0000256" key="1">
    <source>
        <dbReference type="ARBA" id="ARBA00004141"/>
    </source>
</evidence>
<dbReference type="AlphaFoldDB" id="A0AAV5GPY1"/>
<dbReference type="EMBL" id="BQKY01000008">
    <property type="protein sequence ID" value="GJN91309.1"/>
    <property type="molecule type" value="Genomic_DNA"/>
</dbReference>
<keyword evidence="5 7" id="KW-1133">Transmembrane helix</keyword>
<dbReference type="Proteomes" id="UP001342314">
    <property type="component" value="Unassembled WGS sequence"/>
</dbReference>
<sequence>MRLRRAAACTLLVPSAWAFYLPGTAPQSYEAGEPVPLLLNAVGPRYGEGDTAIVPYDAYDDRIGFCRPAVQKSQTLSLGSALFGDRLVNSDFALRMKENSSCQHLCTAELGEKQLAFLPNLVEAYSHHWLVDGLPAAEMRRTADGDIFYSLGFPVGEVHAPAKETAAKTKEGARAEPHLYNHFQIILEYHPRPKEGVNRVVGVVVWPQSIDSLRGRGAAPECGAQEPLVLRDAASAKKDGPQKVAYTYDVIWRESSTPWATRWDNYLHILSPRIHVLSLINSIIICGFLCFMVAMILLRALNRDITRYNALSSYDLDLDPSSTDIADSVQDDSGWKLVHGEVFRAPKLRMWLCITVGTGAQMAAMCGVTLFFALLGFLSPSNRGALSTVMIVCWTLFGFVAGYVSSRLYLTMKGDAIRKNIAYTALVFPSALYAFLHFLNFFLVALRSAGAVPFGTFLAIGALWFGINVPLTIIGGWIGVKRGPLDVPVRVNQIPRQVPPSPWWLKPLPSALLAGILPFGAGFIEISQIARAVFGAKAYYAFGFLSLAATMVGLTAALTTVLFTYFHLCAEDYRWHWRSFLTGGGSAFYVFLYGLGYWASRLHLPGFANKVLYLGYLALVSGLTFMVTGTVGFAASWAFLRVIYSRIRVD</sequence>
<keyword evidence="9" id="KW-1185">Reference proteome</keyword>